<dbReference type="Proteomes" id="UP000228930">
    <property type="component" value="Unassembled WGS sequence"/>
</dbReference>
<sequence length="160" mass="17420">MFSDALGFDVGVARLLRQDDDGEAVAYLEQFIAKGSVMAMIEMAEYLDDKGDQAASVALMDRAEASIADHDLESLLHLAGALRRGLGAGTAKERYFRAFDLKQRVAEAGHLATIREMIVNHSHGLNGASKDTERAIFWVRKAAALGDTKAKQILREEGLS</sequence>
<accession>A0A2M6ULH2</accession>
<dbReference type="SUPFAM" id="SSF81901">
    <property type="entry name" value="HCP-like"/>
    <property type="match status" value="1"/>
</dbReference>
<keyword evidence="2" id="KW-1185">Reference proteome</keyword>
<reference evidence="1 2" key="1">
    <citation type="submission" date="2015-06" db="EMBL/GenBank/DDBJ databases">
        <title>Comparative genome analysis of nirS-carrying Bradyrhizobium sp. strains.</title>
        <authorList>
            <person name="Ishii S."/>
            <person name="Jang J."/>
            <person name="Nishizawa T."/>
            <person name="Senoo K."/>
        </authorList>
    </citation>
    <scope>NUCLEOTIDE SEQUENCE [LARGE SCALE GENOMIC DNA]</scope>
    <source>
        <strain evidence="1 2">TSA1</strain>
    </source>
</reference>
<dbReference type="Gene3D" id="1.25.40.10">
    <property type="entry name" value="Tetratricopeptide repeat domain"/>
    <property type="match status" value="1"/>
</dbReference>
<protein>
    <recommendedName>
        <fullName evidence="3">Sel1 repeat family protein</fullName>
    </recommendedName>
</protein>
<dbReference type="InterPro" id="IPR011990">
    <property type="entry name" value="TPR-like_helical_dom_sf"/>
</dbReference>
<organism evidence="1 2">
    <name type="scientific">Bradyrhizobium nitroreducens</name>
    <dbReference type="NCBI Taxonomy" id="709803"/>
    <lineage>
        <taxon>Bacteria</taxon>
        <taxon>Pseudomonadati</taxon>
        <taxon>Pseudomonadota</taxon>
        <taxon>Alphaproteobacteria</taxon>
        <taxon>Hyphomicrobiales</taxon>
        <taxon>Nitrobacteraceae</taxon>
        <taxon>Bradyrhizobium</taxon>
    </lineage>
</organism>
<dbReference type="AlphaFoldDB" id="A0A2M6ULH2"/>
<dbReference type="EMBL" id="LFJC01000003">
    <property type="protein sequence ID" value="PIT05416.1"/>
    <property type="molecule type" value="Genomic_DNA"/>
</dbReference>
<comment type="caution">
    <text evidence="1">The sequence shown here is derived from an EMBL/GenBank/DDBJ whole genome shotgun (WGS) entry which is preliminary data.</text>
</comment>
<evidence type="ECO:0000313" key="1">
    <source>
        <dbReference type="EMBL" id="PIT05416.1"/>
    </source>
</evidence>
<evidence type="ECO:0008006" key="3">
    <source>
        <dbReference type="Google" id="ProtNLM"/>
    </source>
</evidence>
<name>A0A2M6ULH2_9BRAD</name>
<proteinExistence type="predicted"/>
<evidence type="ECO:0000313" key="2">
    <source>
        <dbReference type="Proteomes" id="UP000228930"/>
    </source>
</evidence>
<dbReference type="RefSeq" id="WP_100180522.1">
    <property type="nucleotide sequence ID" value="NZ_LFJC01000003.1"/>
</dbReference>
<gene>
    <name evidence="1" type="ORF">TSA1_35260</name>
</gene>